<comment type="subcellular location">
    <subcellularLocation>
        <location evidence="1">Cell inner membrane</location>
        <topology evidence="1">Multi-pass membrane protein</topology>
    </subcellularLocation>
</comment>
<name>A0A1C3EJ42_9GAMM</name>
<reference evidence="16 17" key="1">
    <citation type="submission" date="2016-05" db="EMBL/GenBank/DDBJ databases">
        <title>Genomic Taxonomy of the Vibrionaceae.</title>
        <authorList>
            <person name="Gomez-Gil B."/>
            <person name="Enciso-Ibarra J."/>
        </authorList>
    </citation>
    <scope>NUCLEOTIDE SEQUENCE [LARGE SCALE GENOMIC DNA]</scope>
    <source>
        <strain evidence="16 17">CAIM 1920</strain>
    </source>
</reference>
<dbReference type="GO" id="GO:0032153">
    <property type="term" value="C:cell division site"/>
    <property type="evidence" value="ECO:0007669"/>
    <property type="project" value="TreeGrafter"/>
</dbReference>
<evidence type="ECO:0000256" key="4">
    <source>
        <dbReference type="ARBA" id="ARBA00021907"/>
    </source>
</evidence>
<dbReference type="RefSeq" id="WP_068902051.1">
    <property type="nucleotide sequence ID" value="NZ_JBHUIF010000006.1"/>
</dbReference>
<evidence type="ECO:0000256" key="10">
    <source>
        <dbReference type="ARBA" id="ARBA00023136"/>
    </source>
</evidence>
<evidence type="ECO:0000256" key="7">
    <source>
        <dbReference type="ARBA" id="ARBA00022618"/>
    </source>
</evidence>
<evidence type="ECO:0000256" key="8">
    <source>
        <dbReference type="ARBA" id="ARBA00022692"/>
    </source>
</evidence>
<dbReference type="Pfam" id="PF18075">
    <property type="entry name" value="FtsX_ECD"/>
    <property type="match status" value="1"/>
</dbReference>
<dbReference type="AlphaFoldDB" id="A0A1C3EJ42"/>
<keyword evidence="9 13" id="KW-1133">Transmembrane helix</keyword>
<evidence type="ECO:0000313" key="16">
    <source>
        <dbReference type="EMBL" id="ODA33257.1"/>
    </source>
</evidence>
<evidence type="ECO:0000259" key="14">
    <source>
        <dbReference type="Pfam" id="PF02687"/>
    </source>
</evidence>
<evidence type="ECO:0000256" key="6">
    <source>
        <dbReference type="ARBA" id="ARBA00022519"/>
    </source>
</evidence>
<evidence type="ECO:0000256" key="2">
    <source>
        <dbReference type="ARBA" id="ARBA00007379"/>
    </source>
</evidence>
<feature type="transmembrane region" description="Helical" evidence="13">
    <location>
        <begin position="26"/>
        <end position="46"/>
    </location>
</feature>
<dbReference type="Gene3D" id="3.30.70.3040">
    <property type="match status" value="1"/>
</dbReference>
<protein>
    <recommendedName>
        <fullName evidence="4 12">Cell division protein FtsX</fullName>
    </recommendedName>
</protein>
<dbReference type="InterPro" id="IPR004513">
    <property type="entry name" value="FtsX"/>
</dbReference>
<feature type="transmembrane region" description="Helical" evidence="13">
    <location>
        <begin position="171"/>
        <end position="191"/>
    </location>
</feature>
<evidence type="ECO:0000256" key="12">
    <source>
        <dbReference type="PIRNR" id="PIRNR003097"/>
    </source>
</evidence>
<dbReference type="OrthoDB" id="9813411at2"/>
<dbReference type="GO" id="GO:0051301">
    <property type="term" value="P:cell division"/>
    <property type="evidence" value="ECO:0007669"/>
    <property type="project" value="UniProtKB-KW"/>
</dbReference>
<dbReference type="InterPro" id="IPR047590">
    <property type="entry name" value="FtsX_proteobact-type"/>
</dbReference>
<evidence type="ECO:0000256" key="11">
    <source>
        <dbReference type="ARBA" id="ARBA00023306"/>
    </source>
</evidence>
<feature type="transmembrane region" description="Helical" evidence="13">
    <location>
        <begin position="274"/>
        <end position="293"/>
    </location>
</feature>
<evidence type="ECO:0000256" key="3">
    <source>
        <dbReference type="ARBA" id="ARBA00011160"/>
    </source>
</evidence>
<keyword evidence="6 12" id="KW-0997">Cell inner membrane</keyword>
<dbReference type="PIRSF" id="PIRSF003097">
    <property type="entry name" value="FtsX"/>
    <property type="match status" value="1"/>
</dbReference>
<comment type="caution">
    <text evidence="16">The sequence shown here is derived from an EMBL/GenBank/DDBJ whole genome shotgun (WGS) entry which is preliminary data.</text>
</comment>
<keyword evidence="10 12" id="KW-0472">Membrane</keyword>
<comment type="subunit">
    <text evidence="3">Forms a membrane-associated complex with FtsE.</text>
</comment>
<feature type="transmembrane region" description="Helical" evidence="13">
    <location>
        <begin position="228"/>
        <end position="253"/>
    </location>
</feature>
<feature type="domain" description="ABC3 transporter permease C-terminal" evidence="14">
    <location>
        <begin position="178"/>
        <end position="297"/>
    </location>
</feature>
<dbReference type="InterPro" id="IPR040690">
    <property type="entry name" value="FtsX_ECD"/>
</dbReference>
<sequence>MANFLRIHIEQGGQAFKEIVARPANHLLTILVLAVALSLPTTLFLLSKNLLEVKGQWQSPTQITVYLAENVSQKEGTNLAKALTKVKDIASAEYISPDLGLEQLRAHSGFEQSISLLEENPLPAVILVTAIETATPNDVSMLATTIGLKSQIEEVRLDRDWLQRLQALEQVILALTVTFSLLMLIGVFLIIGNTLRLTVLSHKEEIQVMKLVGATDSFILRPYLYQGAWLGLSGAILAWFITLLVTLFLDRAVSSLAALYDSQFMLSGLRADELIILLLLASFTGLLAARLATAKHLKKLNPV</sequence>
<dbReference type="EMBL" id="LYBM01000017">
    <property type="protein sequence ID" value="ODA33257.1"/>
    <property type="molecule type" value="Genomic_DNA"/>
</dbReference>
<dbReference type="GO" id="GO:0005886">
    <property type="term" value="C:plasma membrane"/>
    <property type="evidence" value="ECO:0007669"/>
    <property type="project" value="UniProtKB-SubCell"/>
</dbReference>
<dbReference type="PANTHER" id="PTHR47755:SF1">
    <property type="entry name" value="CELL DIVISION PROTEIN FTSX"/>
    <property type="match status" value="1"/>
</dbReference>
<dbReference type="NCBIfam" id="TIGR00439">
    <property type="entry name" value="FtsX_Gneg"/>
    <property type="match status" value="1"/>
</dbReference>
<accession>A0A1C3EJ42</accession>
<evidence type="ECO:0000313" key="17">
    <source>
        <dbReference type="Proteomes" id="UP000094936"/>
    </source>
</evidence>
<evidence type="ECO:0000256" key="5">
    <source>
        <dbReference type="ARBA" id="ARBA00022475"/>
    </source>
</evidence>
<dbReference type="Proteomes" id="UP000094936">
    <property type="component" value="Unassembled WGS sequence"/>
</dbReference>
<evidence type="ECO:0000256" key="9">
    <source>
        <dbReference type="ARBA" id="ARBA00022989"/>
    </source>
</evidence>
<proteinExistence type="inferred from homology"/>
<evidence type="ECO:0000259" key="15">
    <source>
        <dbReference type="Pfam" id="PF18075"/>
    </source>
</evidence>
<feature type="domain" description="FtsX extracellular" evidence="15">
    <location>
        <begin position="62"/>
        <end position="155"/>
    </location>
</feature>
<gene>
    <name evidence="16" type="ORF">A8L45_10655</name>
</gene>
<dbReference type="Pfam" id="PF02687">
    <property type="entry name" value="FtsX"/>
    <property type="match status" value="1"/>
</dbReference>
<keyword evidence="8 13" id="KW-0812">Transmembrane</keyword>
<comment type="function">
    <text evidence="12">Part of the ABC transporter FtsEX involved in cellular division.</text>
</comment>
<keyword evidence="11 12" id="KW-0131">Cell cycle</keyword>
<keyword evidence="17" id="KW-1185">Reference proteome</keyword>
<dbReference type="STRING" id="1080227.A8L45_10655"/>
<dbReference type="PANTHER" id="PTHR47755">
    <property type="entry name" value="CELL DIVISION PROTEIN FTSX"/>
    <property type="match status" value="1"/>
</dbReference>
<dbReference type="InterPro" id="IPR003838">
    <property type="entry name" value="ABC3_permease_C"/>
</dbReference>
<evidence type="ECO:0000256" key="13">
    <source>
        <dbReference type="SAM" id="Phobius"/>
    </source>
</evidence>
<organism evidence="16 17">
    <name type="scientific">Veronia pacifica</name>
    <dbReference type="NCBI Taxonomy" id="1080227"/>
    <lineage>
        <taxon>Bacteria</taxon>
        <taxon>Pseudomonadati</taxon>
        <taxon>Pseudomonadota</taxon>
        <taxon>Gammaproteobacteria</taxon>
        <taxon>Vibrionales</taxon>
        <taxon>Vibrionaceae</taxon>
        <taxon>Veronia</taxon>
    </lineage>
</organism>
<keyword evidence="7 12" id="KW-0132">Cell division</keyword>
<evidence type="ECO:0000256" key="1">
    <source>
        <dbReference type="ARBA" id="ARBA00004429"/>
    </source>
</evidence>
<comment type="similarity">
    <text evidence="2 12">Belongs to the ABC-4 integral membrane protein family. FtsX subfamily.</text>
</comment>
<keyword evidence="5 12" id="KW-1003">Cell membrane</keyword>